<feature type="compositionally biased region" description="Polar residues" evidence="1">
    <location>
        <begin position="171"/>
        <end position="180"/>
    </location>
</feature>
<accession>A0A9P9J2K0</accession>
<dbReference type="OrthoDB" id="422736at2759"/>
<gene>
    <name evidence="3" type="ORF">B0J13DRAFT_558469</name>
</gene>
<keyword evidence="2" id="KW-0812">Transmembrane</keyword>
<evidence type="ECO:0000256" key="2">
    <source>
        <dbReference type="SAM" id="Phobius"/>
    </source>
</evidence>
<sequence>MFGFGKAKSDGQLPGNTSPGSSAHRRNLPKLLLRVAVVFVLIYFLLFLSNAKALESTPDVPVQQPGQHKAAESNAPPKKSKPVAQTEESKQHGQAEKTRTTHAIVSTSKAVPVQQSEKTKQPEHPEHLEHLEHPEQPEQPEQPIPPVHTKAPEQPPKQPPKQTEIIKSGNGEHSGSPGNKNQRLVVLLPATGPNPDLCKFLFSAMVLGYPTPIVLNWGVDYHEITKSPNGWNMPKIVGITKYLDAALDPEAHPDEKLHEDDIVLIADGYDVWFQLPPDVLLKRYHESNARANARLREQWPYSSPMPMRQTIIGASEKNCFPPPDAGVKMRCDILPESPLRPDLYGPDTDNNHNSTDFHTVRPRFINGGSYMGPAGDLRRHFRRVLFKFESSVGRGERLWSEQGMSGEVLGEQESWRKWRRKYDDSGDDANDADAMSLMQREYEYHFGLDYHQEISIPTVHAEKDGWIIHLNNKADIAARSEKLGISPVRLQGVPADVKVAPNPLKAIADSPDWGEMGLYADFFTEAVPVLLHHNAWINDLKNRRSWWWKDMWYFKYLRQLVTLRMTPKDLTPLAEVKVESGNITYWAQPLDNVRRRPRYFRGSLAQPMTEMEYDTVCRFEEPPEDKSGPQTWWDEVFRDGKGGI</sequence>
<organism evidence="3 4">
    <name type="scientific">Dactylonectria estremocensis</name>
    <dbReference type="NCBI Taxonomy" id="1079267"/>
    <lineage>
        <taxon>Eukaryota</taxon>
        <taxon>Fungi</taxon>
        <taxon>Dikarya</taxon>
        <taxon>Ascomycota</taxon>
        <taxon>Pezizomycotina</taxon>
        <taxon>Sordariomycetes</taxon>
        <taxon>Hypocreomycetidae</taxon>
        <taxon>Hypocreales</taxon>
        <taxon>Nectriaceae</taxon>
        <taxon>Dactylonectria</taxon>
    </lineage>
</organism>
<dbReference type="AlphaFoldDB" id="A0A9P9J2K0"/>
<feature type="compositionally biased region" description="Basic and acidic residues" evidence="1">
    <location>
        <begin position="87"/>
        <end position="99"/>
    </location>
</feature>
<dbReference type="CDD" id="cd22997">
    <property type="entry name" value="GT_LH"/>
    <property type="match status" value="1"/>
</dbReference>
<feature type="compositionally biased region" description="Polar residues" evidence="1">
    <location>
        <begin position="101"/>
        <end position="116"/>
    </location>
</feature>
<feature type="region of interest" description="Disordered" evidence="1">
    <location>
        <begin position="57"/>
        <end position="180"/>
    </location>
</feature>
<keyword evidence="4" id="KW-1185">Reference proteome</keyword>
<evidence type="ECO:0000313" key="3">
    <source>
        <dbReference type="EMBL" id="KAH7139775.1"/>
    </source>
</evidence>
<evidence type="ECO:0000256" key="1">
    <source>
        <dbReference type="SAM" id="MobiDB-lite"/>
    </source>
</evidence>
<dbReference type="PANTHER" id="PTHR36587">
    <property type="entry name" value="EXPRESSION SITE-ASSOCIATED GENE 3 (ESAG3)-LIKE PROTEIN"/>
    <property type="match status" value="1"/>
</dbReference>
<dbReference type="Proteomes" id="UP000717696">
    <property type="component" value="Unassembled WGS sequence"/>
</dbReference>
<proteinExistence type="predicted"/>
<keyword evidence="2" id="KW-1133">Transmembrane helix</keyword>
<name>A0A9P9J2K0_9HYPO</name>
<reference evidence="3" key="1">
    <citation type="journal article" date="2021" name="Nat. Commun.">
        <title>Genetic determinants of endophytism in the Arabidopsis root mycobiome.</title>
        <authorList>
            <person name="Mesny F."/>
            <person name="Miyauchi S."/>
            <person name="Thiergart T."/>
            <person name="Pickel B."/>
            <person name="Atanasova L."/>
            <person name="Karlsson M."/>
            <person name="Huettel B."/>
            <person name="Barry K.W."/>
            <person name="Haridas S."/>
            <person name="Chen C."/>
            <person name="Bauer D."/>
            <person name="Andreopoulos W."/>
            <person name="Pangilinan J."/>
            <person name="LaButti K."/>
            <person name="Riley R."/>
            <person name="Lipzen A."/>
            <person name="Clum A."/>
            <person name="Drula E."/>
            <person name="Henrissat B."/>
            <person name="Kohler A."/>
            <person name="Grigoriev I.V."/>
            <person name="Martin F.M."/>
            <person name="Hacquard S."/>
        </authorList>
    </citation>
    <scope>NUCLEOTIDE SEQUENCE</scope>
    <source>
        <strain evidence="3">MPI-CAGE-AT-0021</strain>
    </source>
</reference>
<feature type="transmembrane region" description="Helical" evidence="2">
    <location>
        <begin position="31"/>
        <end position="48"/>
    </location>
</feature>
<feature type="compositionally biased region" description="Basic and acidic residues" evidence="1">
    <location>
        <begin position="117"/>
        <end position="136"/>
    </location>
</feature>
<keyword evidence="2" id="KW-0472">Membrane</keyword>
<feature type="region of interest" description="Disordered" evidence="1">
    <location>
        <begin position="1"/>
        <end position="24"/>
    </location>
</feature>
<evidence type="ECO:0000313" key="4">
    <source>
        <dbReference type="Proteomes" id="UP000717696"/>
    </source>
</evidence>
<protein>
    <submittedName>
        <fullName evidence="3">Uncharacterized protein</fullName>
    </submittedName>
</protein>
<dbReference type="EMBL" id="JAGMUU010000014">
    <property type="protein sequence ID" value="KAH7139775.1"/>
    <property type="molecule type" value="Genomic_DNA"/>
</dbReference>
<comment type="caution">
    <text evidence="3">The sequence shown here is derived from an EMBL/GenBank/DDBJ whole genome shotgun (WGS) entry which is preliminary data.</text>
</comment>
<dbReference type="PANTHER" id="PTHR36587:SF2">
    <property type="entry name" value="EXPRESSION SITE-ASSOCIATED GENE 3 (ESAG3)-LIKE PROTEIN"/>
    <property type="match status" value="1"/>
</dbReference>